<evidence type="ECO:0000313" key="1">
    <source>
        <dbReference type="EMBL" id="EHJ49532.1"/>
    </source>
</evidence>
<organism evidence="1 2">
    <name type="scientific">Solidesulfovibrio carbinoliphilus subsp. oakridgensis</name>
    <dbReference type="NCBI Taxonomy" id="694327"/>
    <lineage>
        <taxon>Bacteria</taxon>
        <taxon>Pseudomonadati</taxon>
        <taxon>Thermodesulfobacteriota</taxon>
        <taxon>Desulfovibrionia</taxon>
        <taxon>Desulfovibrionales</taxon>
        <taxon>Desulfovibrionaceae</taxon>
        <taxon>Solidesulfovibrio</taxon>
    </lineage>
</organism>
<sequence length="100" mass="11489">MLHEIDGYELIPDSWGHADKINNILIANNIKNKAIQVCARYNYTTVYWMWVTFGDHHFIREAIDKAVNALQEKFGPGLPVHNNYELAKTLVPSNAQPPQR</sequence>
<dbReference type="RefSeq" id="WP_009182856.1">
    <property type="nucleotide sequence ID" value="NZ_CM001368.1"/>
</dbReference>
<keyword evidence="2" id="KW-1185">Reference proteome</keyword>
<dbReference type="STRING" id="694327.DFW101_3536"/>
<dbReference type="AlphaFoldDB" id="G7QC86"/>
<protein>
    <submittedName>
        <fullName evidence="1">Uncharacterized protein</fullName>
    </submittedName>
</protein>
<dbReference type="EMBL" id="CM001368">
    <property type="protein sequence ID" value="EHJ49532.1"/>
    <property type="molecule type" value="Genomic_DNA"/>
</dbReference>
<accession>G7QC86</accession>
<gene>
    <name evidence="1" type="ORF">DFW101_3536</name>
</gene>
<name>G7QC86_9BACT</name>
<dbReference type="HOGENOM" id="CLU_2301315_0_0_7"/>
<dbReference type="Proteomes" id="UP000004662">
    <property type="component" value="Chromosome"/>
</dbReference>
<reference evidence="2" key="1">
    <citation type="journal article" date="2015" name="Genome Announc.">
        <title>High-Quality Draft Genome Sequence of Desulfovibrio carbinoliphilus FW-101-2B, an Organic Acid-Oxidizing Sulfate-Reducing Bacterium Isolated from Uranium(VI)-Contaminated Groundwater.</title>
        <authorList>
            <person name="Ramsay B.D."/>
            <person name="Hwang C."/>
            <person name="Woo H.L."/>
            <person name="Carroll S.L."/>
            <person name="Lucas S."/>
            <person name="Han J."/>
            <person name="Lapidus A.L."/>
            <person name="Cheng J.F."/>
            <person name="Goodwin L.A."/>
            <person name="Pitluck S."/>
            <person name="Peters L."/>
            <person name="Chertkov O."/>
            <person name="Held B."/>
            <person name="Detter J.C."/>
            <person name="Han C.S."/>
            <person name="Tapia R."/>
            <person name="Land M.L."/>
            <person name="Hauser L.J."/>
            <person name="Kyrpides N.C."/>
            <person name="Ivanova N.N."/>
            <person name="Mikhailova N."/>
            <person name="Pagani I."/>
            <person name="Woyke T."/>
            <person name="Arkin A.P."/>
            <person name="Dehal P."/>
            <person name="Chivian D."/>
            <person name="Criddle C.S."/>
            <person name="Wu W."/>
            <person name="Chakraborty R."/>
            <person name="Hazen T.C."/>
            <person name="Fields M.W."/>
        </authorList>
    </citation>
    <scope>NUCLEOTIDE SEQUENCE [LARGE SCALE GENOMIC DNA]</scope>
    <source>
        <strain evidence="2">FW-101-2B</strain>
    </source>
</reference>
<evidence type="ECO:0000313" key="2">
    <source>
        <dbReference type="Proteomes" id="UP000004662"/>
    </source>
</evidence>
<proteinExistence type="predicted"/>